<evidence type="ECO:0000256" key="2">
    <source>
        <dbReference type="ARBA" id="ARBA00022603"/>
    </source>
</evidence>
<keyword evidence="3" id="KW-0808">Transferase</keyword>
<protein>
    <submittedName>
        <fullName evidence="5">Class I SAM-dependent methyltransferase</fullName>
    </submittedName>
</protein>
<dbReference type="PROSITE" id="PS51608">
    <property type="entry name" value="SAM_MT_UBIE"/>
    <property type="match status" value="1"/>
</dbReference>
<proteinExistence type="predicted"/>
<keyword evidence="6" id="KW-1185">Reference proteome</keyword>
<keyword evidence="4" id="KW-0949">S-adenosyl-L-methionine</keyword>
<dbReference type="GO" id="GO:0032259">
    <property type="term" value="P:methylation"/>
    <property type="evidence" value="ECO:0007669"/>
    <property type="project" value="UniProtKB-KW"/>
</dbReference>
<dbReference type="PANTHER" id="PTHR43591">
    <property type="entry name" value="METHYLTRANSFERASE"/>
    <property type="match status" value="1"/>
</dbReference>
<dbReference type="InterPro" id="IPR004033">
    <property type="entry name" value="UbiE/COQ5_MeTrFase"/>
</dbReference>
<keyword evidence="1" id="KW-0474">Menaquinone biosynthesis</keyword>
<accession>A0ABR6VUR0</accession>
<dbReference type="EMBL" id="JACOAF010000031">
    <property type="protein sequence ID" value="MBC3540899.1"/>
    <property type="molecule type" value="Genomic_DNA"/>
</dbReference>
<sequence>MRAISLPFFPTVKVQPVKEQRFQKSYLMQLFNQMSASYEGMNYLTSFGFSYLWRKQFLQPLPDQDTPVQVADLMTGMGETWPHIFKKWKQVQLTALDFSQGMLQCAARRNESAFGNQVHLLQEDALNSSLPAEQFDVVTCAFGLKTLDLAQMRALAKEIHRILKPNGTFTCVEVSEPSSSFLQAAYLPYIRYLIPALGYLFAREYTAYKMLGYYTKAFGNSKEAAEIFRAAGFSVTYQSFFKGCATGFIALSRKTDEKDLPAKA</sequence>
<reference evidence="5 6" key="1">
    <citation type="journal article" date="2019" name="Int. J. Syst. Evol. Microbiol.">
        <title>Rufibacter sediminis sp. nov., isolated from freshwater lake sediment.</title>
        <authorList>
            <person name="Qu J.H."/>
            <person name="Zhang L.J."/>
            <person name="Fu Y.H."/>
            <person name="Li H.F."/>
        </authorList>
    </citation>
    <scope>NUCLEOTIDE SEQUENCE [LARGE SCALE GENOMIC DNA]</scope>
    <source>
        <strain evidence="5 6">H-1</strain>
    </source>
</reference>
<gene>
    <name evidence="5" type="ORF">H7U12_14485</name>
</gene>
<name>A0ABR6VUR0_9BACT</name>
<evidence type="ECO:0000256" key="3">
    <source>
        <dbReference type="ARBA" id="ARBA00022679"/>
    </source>
</evidence>
<dbReference type="Pfam" id="PF01209">
    <property type="entry name" value="Ubie_methyltran"/>
    <property type="match status" value="1"/>
</dbReference>
<keyword evidence="2 5" id="KW-0489">Methyltransferase</keyword>
<dbReference type="PANTHER" id="PTHR43591:SF24">
    <property type="entry name" value="2-METHOXY-6-POLYPRENYL-1,4-BENZOQUINOL METHYLASE, MITOCHONDRIAL"/>
    <property type="match status" value="1"/>
</dbReference>
<evidence type="ECO:0000256" key="4">
    <source>
        <dbReference type="ARBA" id="ARBA00022691"/>
    </source>
</evidence>
<comment type="caution">
    <text evidence="5">The sequence shown here is derived from an EMBL/GenBank/DDBJ whole genome shotgun (WGS) entry which is preliminary data.</text>
</comment>
<organism evidence="5 6">
    <name type="scientific">Rufibacter sediminis</name>
    <dbReference type="NCBI Taxonomy" id="2762756"/>
    <lineage>
        <taxon>Bacteria</taxon>
        <taxon>Pseudomonadati</taxon>
        <taxon>Bacteroidota</taxon>
        <taxon>Cytophagia</taxon>
        <taxon>Cytophagales</taxon>
        <taxon>Hymenobacteraceae</taxon>
        <taxon>Rufibacter</taxon>
    </lineage>
</organism>
<evidence type="ECO:0000256" key="1">
    <source>
        <dbReference type="ARBA" id="ARBA00022428"/>
    </source>
</evidence>
<dbReference type="SUPFAM" id="SSF53335">
    <property type="entry name" value="S-adenosyl-L-methionine-dependent methyltransferases"/>
    <property type="match status" value="1"/>
</dbReference>
<dbReference type="CDD" id="cd02440">
    <property type="entry name" value="AdoMet_MTases"/>
    <property type="match status" value="1"/>
</dbReference>
<dbReference type="InterPro" id="IPR029063">
    <property type="entry name" value="SAM-dependent_MTases_sf"/>
</dbReference>
<dbReference type="Proteomes" id="UP000659698">
    <property type="component" value="Unassembled WGS sequence"/>
</dbReference>
<dbReference type="RefSeq" id="WP_186639214.1">
    <property type="nucleotide sequence ID" value="NZ_JACOAF010000031.1"/>
</dbReference>
<dbReference type="GO" id="GO:0008168">
    <property type="term" value="F:methyltransferase activity"/>
    <property type="evidence" value="ECO:0007669"/>
    <property type="project" value="UniProtKB-KW"/>
</dbReference>
<evidence type="ECO:0000313" key="5">
    <source>
        <dbReference type="EMBL" id="MBC3540899.1"/>
    </source>
</evidence>
<dbReference type="Gene3D" id="3.40.50.150">
    <property type="entry name" value="Vaccinia Virus protein VP39"/>
    <property type="match status" value="1"/>
</dbReference>
<evidence type="ECO:0000313" key="6">
    <source>
        <dbReference type="Proteomes" id="UP000659698"/>
    </source>
</evidence>